<name>A0A8S2Q327_9BILA</name>
<evidence type="ECO:0000313" key="3">
    <source>
        <dbReference type="Proteomes" id="UP000682733"/>
    </source>
</evidence>
<evidence type="ECO:0000313" key="1">
    <source>
        <dbReference type="EMBL" id="CAF1275662.1"/>
    </source>
</evidence>
<dbReference type="AlphaFoldDB" id="A0A8S2Q327"/>
<proteinExistence type="predicted"/>
<comment type="caution">
    <text evidence="2">The sequence shown here is derived from an EMBL/GenBank/DDBJ whole genome shotgun (WGS) entry which is preliminary data.</text>
</comment>
<reference evidence="2" key="1">
    <citation type="submission" date="2021-02" db="EMBL/GenBank/DDBJ databases">
        <authorList>
            <person name="Nowell W R."/>
        </authorList>
    </citation>
    <scope>NUCLEOTIDE SEQUENCE</scope>
</reference>
<evidence type="ECO:0000313" key="2">
    <source>
        <dbReference type="EMBL" id="CAF4080732.1"/>
    </source>
</evidence>
<sequence length="413" mass="47731">MEDKFEQLVAALTVSSPSTNVLHQIILLLEQQTSESLTPFVSQSFQSLLTLEQWTWQVLSKDSHQCIGEPNYSEFFHTLASFNKTLILQYDGIEADTKASLLIPDGIHPIDDIFGLIEKSDDENDSFLIIVSLWFENLVYFLHEYPQFEISPLIAHINQYMASRILMTDQYKFYLSQLRQAQLPQSIFTAKQQFYINTCSFSLGSYLLRKPETFTYTPNEMLHHICDGFSEIIFVHSENVESRSKEFVTCIARLLVLVSGCCLWAREKRMHVDILFPTEQIICKYIDALIHIIGQKQFLGLITAQRSNDETILVDISLLFLMHIAQSQNLNSFFRSKTSLPDILLTIAETSANDRIRLYAYGLLVDILTEEHLKELKITGSMSAFIFKMLNEAWKHPSKNYKQIPMYYLLRGE</sequence>
<dbReference type="Proteomes" id="UP000677228">
    <property type="component" value="Unassembled WGS sequence"/>
</dbReference>
<protein>
    <submittedName>
        <fullName evidence="2">Uncharacterized protein</fullName>
    </submittedName>
</protein>
<gene>
    <name evidence="1" type="ORF">OVA965_LOCUS27396</name>
    <name evidence="2" type="ORF">TMI583_LOCUS28140</name>
</gene>
<dbReference type="EMBL" id="CAJNOK010018078">
    <property type="protein sequence ID" value="CAF1275662.1"/>
    <property type="molecule type" value="Genomic_DNA"/>
</dbReference>
<dbReference type="EMBL" id="CAJOBA010039639">
    <property type="protein sequence ID" value="CAF4080732.1"/>
    <property type="molecule type" value="Genomic_DNA"/>
</dbReference>
<accession>A0A8S2Q327</accession>
<organism evidence="2 3">
    <name type="scientific">Didymodactylos carnosus</name>
    <dbReference type="NCBI Taxonomy" id="1234261"/>
    <lineage>
        <taxon>Eukaryota</taxon>
        <taxon>Metazoa</taxon>
        <taxon>Spiralia</taxon>
        <taxon>Gnathifera</taxon>
        <taxon>Rotifera</taxon>
        <taxon>Eurotatoria</taxon>
        <taxon>Bdelloidea</taxon>
        <taxon>Philodinida</taxon>
        <taxon>Philodinidae</taxon>
        <taxon>Didymodactylos</taxon>
    </lineage>
</organism>
<dbReference type="Proteomes" id="UP000682733">
    <property type="component" value="Unassembled WGS sequence"/>
</dbReference>